<protein>
    <submittedName>
        <fullName evidence="2">Uncharacterized protein</fullName>
    </submittedName>
</protein>
<name>A0A4Z2GEV5_9TELE</name>
<dbReference type="EMBL" id="SRLO01000583">
    <property type="protein sequence ID" value="TNN51423.1"/>
    <property type="molecule type" value="Genomic_DNA"/>
</dbReference>
<comment type="caution">
    <text evidence="2">The sequence shown here is derived from an EMBL/GenBank/DDBJ whole genome shotgun (WGS) entry which is preliminary data.</text>
</comment>
<reference evidence="2 3" key="1">
    <citation type="submission" date="2019-03" db="EMBL/GenBank/DDBJ databases">
        <title>First draft genome of Liparis tanakae, snailfish: a comprehensive survey of snailfish specific genes.</title>
        <authorList>
            <person name="Kim W."/>
            <person name="Song I."/>
            <person name="Jeong J.-H."/>
            <person name="Kim D."/>
            <person name="Kim S."/>
            <person name="Ryu S."/>
            <person name="Song J.Y."/>
            <person name="Lee S.K."/>
        </authorList>
    </citation>
    <scope>NUCLEOTIDE SEQUENCE [LARGE SCALE GENOMIC DNA]</scope>
    <source>
        <tissue evidence="2">Muscle</tissue>
    </source>
</reference>
<feature type="region of interest" description="Disordered" evidence="1">
    <location>
        <begin position="1"/>
        <end position="44"/>
    </location>
</feature>
<feature type="compositionally biased region" description="Polar residues" evidence="1">
    <location>
        <begin position="7"/>
        <end position="23"/>
    </location>
</feature>
<evidence type="ECO:0000313" key="3">
    <source>
        <dbReference type="Proteomes" id="UP000314294"/>
    </source>
</evidence>
<proteinExistence type="predicted"/>
<keyword evidence="3" id="KW-1185">Reference proteome</keyword>
<gene>
    <name evidence="2" type="ORF">EYF80_038396</name>
</gene>
<sequence>MKEAFLGTQSGPGRVSRTGQSSPRRIRYGGPAPTRRCGGLRDAGGYPTHPSQICPLCRGNKCSELNVPPETPAVIWSYPQRQGCVGLLPPPAVGAAVTPMPLNSSSSSSSFPSPPLLPSRAPLLFPEPRGRSTAYRSPSSSKDTERAQRFLEAVFLDFISE</sequence>
<feature type="region of interest" description="Disordered" evidence="1">
    <location>
        <begin position="95"/>
        <end position="146"/>
    </location>
</feature>
<feature type="compositionally biased region" description="Low complexity" evidence="1">
    <location>
        <begin position="99"/>
        <end position="111"/>
    </location>
</feature>
<organism evidence="2 3">
    <name type="scientific">Liparis tanakae</name>
    <name type="common">Tanaka's snailfish</name>
    <dbReference type="NCBI Taxonomy" id="230148"/>
    <lineage>
        <taxon>Eukaryota</taxon>
        <taxon>Metazoa</taxon>
        <taxon>Chordata</taxon>
        <taxon>Craniata</taxon>
        <taxon>Vertebrata</taxon>
        <taxon>Euteleostomi</taxon>
        <taxon>Actinopterygii</taxon>
        <taxon>Neopterygii</taxon>
        <taxon>Teleostei</taxon>
        <taxon>Neoteleostei</taxon>
        <taxon>Acanthomorphata</taxon>
        <taxon>Eupercaria</taxon>
        <taxon>Perciformes</taxon>
        <taxon>Cottioidei</taxon>
        <taxon>Cottales</taxon>
        <taxon>Liparidae</taxon>
        <taxon>Liparis</taxon>
    </lineage>
</organism>
<dbReference type="Proteomes" id="UP000314294">
    <property type="component" value="Unassembled WGS sequence"/>
</dbReference>
<dbReference type="AlphaFoldDB" id="A0A4Z2GEV5"/>
<evidence type="ECO:0000313" key="2">
    <source>
        <dbReference type="EMBL" id="TNN51423.1"/>
    </source>
</evidence>
<accession>A0A4Z2GEV5</accession>
<evidence type="ECO:0000256" key="1">
    <source>
        <dbReference type="SAM" id="MobiDB-lite"/>
    </source>
</evidence>